<name>A0ABP6T9D6_9ACTN</name>
<protein>
    <submittedName>
        <fullName evidence="2">Uncharacterized protein</fullName>
    </submittedName>
</protein>
<evidence type="ECO:0000313" key="2">
    <source>
        <dbReference type="EMBL" id="GAA3396115.1"/>
    </source>
</evidence>
<feature type="region of interest" description="Disordered" evidence="1">
    <location>
        <begin position="1"/>
        <end position="47"/>
    </location>
</feature>
<reference evidence="3" key="1">
    <citation type="journal article" date="2019" name="Int. J. Syst. Evol. Microbiol.">
        <title>The Global Catalogue of Microorganisms (GCM) 10K type strain sequencing project: providing services to taxonomists for standard genome sequencing and annotation.</title>
        <authorList>
            <consortium name="The Broad Institute Genomics Platform"/>
            <consortium name="The Broad Institute Genome Sequencing Center for Infectious Disease"/>
            <person name="Wu L."/>
            <person name="Ma J."/>
        </authorList>
    </citation>
    <scope>NUCLEOTIDE SEQUENCE [LARGE SCALE GENOMIC DNA]</scope>
    <source>
        <strain evidence="3">JCM 9458</strain>
    </source>
</reference>
<gene>
    <name evidence="2" type="ORF">GCM10020369_71620</name>
</gene>
<dbReference type="EMBL" id="BAAAYN010000053">
    <property type="protein sequence ID" value="GAA3396115.1"/>
    <property type="molecule type" value="Genomic_DNA"/>
</dbReference>
<evidence type="ECO:0000256" key="1">
    <source>
        <dbReference type="SAM" id="MobiDB-lite"/>
    </source>
</evidence>
<evidence type="ECO:0000313" key="3">
    <source>
        <dbReference type="Proteomes" id="UP001501676"/>
    </source>
</evidence>
<accession>A0ABP6T9D6</accession>
<organism evidence="2 3">
    <name type="scientific">Cryptosporangium minutisporangium</name>
    <dbReference type="NCBI Taxonomy" id="113569"/>
    <lineage>
        <taxon>Bacteria</taxon>
        <taxon>Bacillati</taxon>
        <taxon>Actinomycetota</taxon>
        <taxon>Actinomycetes</taxon>
        <taxon>Cryptosporangiales</taxon>
        <taxon>Cryptosporangiaceae</taxon>
        <taxon>Cryptosporangium</taxon>
    </lineage>
</organism>
<dbReference type="Proteomes" id="UP001501676">
    <property type="component" value="Unassembled WGS sequence"/>
</dbReference>
<comment type="caution">
    <text evidence="2">The sequence shown here is derived from an EMBL/GenBank/DDBJ whole genome shotgun (WGS) entry which is preliminary data.</text>
</comment>
<feature type="compositionally biased region" description="Basic and acidic residues" evidence="1">
    <location>
        <begin position="18"/>
        <end position="32"/>
    </location>
</feature>
<keyword evidence="3" id="KW-1185">Reference proteome</keyword>
<sequence>MVTSSSQSDYDEVGDSWEMDHVPEGGVERPEMTSEWGAESIPKDQPEITVGISVKNPMGKKIRGTANISGRRAVTCVLTVATYR</sequence>
<proteinExistence type="predicted"/>